<organism evidence="2 3">
    <name type="scientific">Streptomyces thermolineatus</name>
    <dbReference type="NCBI Taxonomy" id="44033"/>
    <lineage>
        <taxon>Bacteria</taxon>
        <taxon>Bacillati</taxon>
        <taxon>Actinomycetota</taxon>
        <taxon>Actinomycetes</taxon>
        <taxon>Kitasatosporales</taxon>
        <taxon>Streptomycetaceae</taxon>
        <taxon>Streptomyces</taxon>
    </lineage>
</organism>
<dbReference type="Proteomes" id="UP001501358">
    <property type="component" value="Unassembled WGS sequence"/>
</dbReference>
<dbReference type="EMBL" id="BAAATA010000023">
    <property type="protein sequence ID" value="GAA2497125.1"/>
    <property type="molecule type" value="Genomic_DNA"/>
</dbReference>
<evidence type="ECO:0000256" key="1">
    <source>
        <dbReference type="SAM" id="MobiDB-lite"/>
    </source>
</evidence>
<evidence type="ECO:0000313" key="2">
    <source>
        <dbReference type="EMBL" id="GAA2497125.1"/>
    </source>
</evidence>
<feature type="compositionally biased region" description="Basic and acidic residues" evidence="1">
    <location>
        <begin position="18"/>
        <end position="29"/>
    </location>
</feature>
<proteinExistence type="predicted"/>
<comment type="caution">
    <text evidence="2">The sequence shown here is derived from an EMBL/GenBank/DDBJ whole genome shotgun (WGS) entry which is preliminary data.</text>
</comment>
<feature type="region of interest" description="Disordered" evidence="1">
    <location>
        <begin position="1"/>
        <end position="29"/>
    </location>
</feature>
<evidence type="ECO:0000313" key="3">
    <source>
        <dbReference type="Proteomes" id="UP001501358"/>
    </source>
</evidence>
<protein>
    <submittedName>
        <fullName evidence="2">Uncharacterized protein</fullName>
    </submittedName>
</protein>
<accession>A0ABP5ZFB1</accession>
<keyword evidence="3" id="KW-1185">Reference proteome</keyword>
<reference evidence="3" key="1">
    <citation type="journal article" date="2019" name="Int. J. Syst. Evol. Microbiol.">
        <title>The Global Catalogue of Microorganisms (GCM) 10K type strain sequencing project: providing services to taxonomists for standard genome sequencing and annotation.</title>
        <authorList>
            <consortium name="The Broad Institute Genomics Platform"/>
            <consortium name="The Broad Institute Genome Sequencing Center for Infectious Disease"/>
            <person name="Wu L."/>
            <person name="Ma J."/>
        </authorList>
    </citation>
    <scope>NUCLEOTIDE SEQUENCE [LARGE SCALE GENOMIC DNA]</scope>
    <source>
        <strain evidence="3">JCM 6307</strain>
    </source>
</reference>
<sequence>MPPGRGGPVRRKGGTAAEDPHPGEPLPPDRSRAVLAAAEQMAACPKEGDTPSPRRAAWPSMRTAHGAAVNQQHDVDFCVLPGCAGACAVALAGAGANLSGTGSTPV</sequence>
<gene>
    <name evidence="2" type="ORF">GCM10010406_36890</name>
</gene>
<name>A0ABP5ZFB1_9ACTN</name>